<accession>A0A8T2P7V7</accession>
<dbReference type="Proteomes" id="UP000824540">
    <property type="component" value="Unassembled WGS sequence"/>
</dbReference>
<dbReference type="AlphaFoldDB" id="A0A8T2P7V7"/>
<comment type="caution">
    <text evidence="2">The sequence shown here is derived from an EMBL/GenBank/DDBJ whole genome shotgun (WGS) entry which is preliminary data.</text>
</comment>
<organism evidence="2 3">
    <name type="scientific">Albula glossodonta</name>
    <name type="common">roundjaw bonefish</name>
    <dbReference type="NCBI Taxonomy" id="121402"/>
    <lineage>
        <taxon>Eukaryota</taxon>
        <taxon>Metazoa</taxon>
        <taxon>Chordata</taxon>
        <taxon>Craniata</taxon>
        <taxon>Vertebrata</taxon>
        <taxon>Euteleostomi</taxon>
        <taxon>Actinopterygii</taxon>
        <taxon>Neopterygii</taxon>
        <taxon>Teleostei</taxon>
        <taxon>Albuliformes</taxon>
        <taxon>Albulidae</taxon>
        <taxon>Albula</taxon>
    </lineage>
</organism>
<feature type="region of interest" description="Disordered" evidence="1">
    <location>
        <begin position="73"/>
        <end position="92"/>
    </location>
</feature>
<proteinExistence type="predicted"/>
<keyword evidence="3" id="KW-1185">Reference proteome</keyword>
<evidence type="ECO:0000256" key="1">
    <source>
        <dbReference type="SAM" id="MobiDB-lite"/>
    </source>
</evidence>
<sequence length="92" mass="10293">MDFNLGDADVGREFCIPVDLDWKVLEMMARGPLKPGTVSPKTNFSCDTRMWTAAAVVNPETSVFYLKYSHEEGDRGSHHNPLLIQGRPPVQC</sequence>
<dbReference type="EMBL" id="JAFBMS010000017">
    <property type="protein sequence ID" value="KAG9345702.1"/>
    <property type="molecule type" value="Genomic_DNA"/>
</dbReference>
<evidence type="ECO:0000313" key="3">
    <source>
        <dbReference type="Proteomes" id="UP000824540"/>
    </source>
</evidence>
<reference evidence="2" key="1">
    <citation type="thesis" date="2021" institute="BYU ScholarsArchive" country="Provo, UT, USA">
        <title>Applications of and Algorithms for Genome Assembly and Genomic Analyses with an Emphasis on Marine Teleosts.</title>
        <authorList>
            <person name="Pickett B.D."/>
        </authorList>
    </citation>
    <scope>NUCLEOTIDE SEQUENCE</scope>
    <source>
        <strain evidence="2">HI-2016</strain>
    </source>
</reference>
<evidence type="ECO:0000313" key="2">
    <source>
        <dbReference type="EMBL" id="KAG9345702.1"/>
    </source>
</evidence>
<name>A0A8T2P7V7_9TELE</name>
<gene>
    <name evidence="2" type="ORF">JZ751_008846</name>
</gene>
<protein>
    <submittedName>
        <fullName evidence="2">Uncharacterized protein</fullName>
    </submittedName>
</protein>